<proteinExistence type="inferred from homology"/>
<feature type="compositionally biased region" description="Polar residues" evidence="6">
    <location>
        <begin position="544"/>
        <end position="555"/>
    </location>
</feature>
<keyword evidence="5" id="KW-0472">Membrane</keyword>
<gene>
    <name evidence="7" type="ORF">CTRG_04019</name>
</gene>
<dbReference type="eggNOG" id="ENOG502S7ZC">
    <property type="taxonomic scope" value="Eukaryota"/>
</dbReference>
<evidence type="ECO:0000313" key="8">
    <source>
        <dbReference type="Proteomes" id="UP000002037"/>
    </source>
</evidence>
<feature type="compositionally biased region" description="Basic and acidic residues" evidence="6">
    <location>
        <begin position="1"/>
        <end position="12"/>
    </location>
</feature>
<dbReference type="KEGG" id="ctp:CTRG_04019"/>
<feature type="region of interest" description="Disordered" evidence="6">
    <location>
        <begin position="598"/>
        <end position="617"/>
    </location>
</feature>
<evidence type="ECO:0000256" key="4">
    <source>
        <dbReference type="ARBA" id="ARBA00021397"/>
    </source>
</evidence>
<dbReference type="RefSeq" id="XP_002549722.1">
    <property type="nucleotide sequence ID" value="XM_002549676.1"/>
</dbReference>
<feature type="region of interest" description="Disordered" evidence="6">
    <location>
        <begin position="457"/>
        <end position="490"/>
    </location>
</feature>
<feature type="region of interest" description="Disordered" evidence="6">
    <location>
        <begin position="1"/>
        <end position="154"/>
    </location>
</feature>
<feature type="compositionally biased region" description="Basic and acidic residues" evidence="6">
    <location>
        <begin position="126"/>
        <end position="139"/>
    </location>
</feature>
<dbReference type="Proteomes" id="UP000002037">
    <property type="component" value="Unassembled WGS sequence"/>
</dbReference>
<feature type="compositionally biased region" description="Basic and acidic residues" evidence="6">
    <location>
        <begin position="105"/>
        <end position="115"/>
    </location>
</feature>
<evidence type="ECO:0000256" key="5">
    <source>
        <dbReference type="ARBA" id="ARBA00023136"/>
    </source>
</evidence>
<feature type="compositionally biased region" description="Polar residues" evidence="6">
    <location>
        <begin position="604"/>
        <end position="617"/>
    </location>
</feature>
<evidence type="ECO:0000256" key="2">
    <source>
        <dbReference type="ARBA" id="ARBA00004421"/>
    </source>
</evidence>
<name>C5MCR8_CANTT</name>
<dbReference type="GO" id="GO:0045033">
    <property type="term" value="P:peroxisome inheritance"/>
    <property type="evidence" value="ECO:0007669"/>
    <property type="project" value="InterPro"/>
</dbReference>
<reference evidence="7 8" key="1">
    <citation type="journal article" date="2009" name="Nature">
        <title>Evolution of pathogenicity and sexual reproduction in eight Candida genomes.</title>
        <authorList>
            <person name="Butler G."/>
            <person name="Rasmussen M.D."/>
            <person name="Lin M.F."/>
            <person name="Santos M.A."/>
            <person name="Sakthikumar S."/>
            <person name="Munro C.A."/>
            <person name="Rheinbay E."/>
            <person name="Grabherr M."/>
            <person name="Forche A."/>
            <person name="Reedy J.L."/>
            <person name="Agrafioti I."/>
            <person name="Arnaud M.B."/>
            <person name="Bates S."/>
            <person name="Brown A.J."/>
            <person name="Brunke S."/>
            <person name="Costanzo M.C."/>
            <person name="Fitzpatrick D.A."/>
            <person name="de Groot P.W."/>
            <person name="Harris D."/>
            <person name="Hoyer L.L."/>
            <person name="Hube B."/>
            <person name="Klis F.M."/>
            <person name="Kodira C."/>
            <person name="Lennard N."/>
            <person name="Logue M.E."/>
            <person name="Martin R."/>
            <person name="Neiman A.M."/>
            <person name="Nikolaou E."/>
            <person name="Quail M.A."/>
            <person name="Quinn J."/>
            <person name="Santos M.C."/>
            <person name="Schmitzberger F.F."/>
            <person name="Sherlock G."/>
            <person name="Shah P."/>
            <person name="Silverstein K.A."/>
            <person name="Skrzypek M.S."/>
            <person name="Soll D."/>
            <person name="Staggs R."/>
            <person name="Stansfield I."/>
            <person name="Stumpf M.P."/>
            <person name="Sudbery P.E."/>
            <person name="Srikantha T."/>
            <person name="Zeng Q."/>
            <person name="Berman J."/>
            <person name="Berriman M."/>
            <person name="Heitman J."/>
            <person name="Gow N.A."/>
            <person name="Lorenz M.C."/>
            <person name="Birren B.W."/>
            <person name="Kellis M."/>
            <person name="Cuomo C.A."/>
        </authorList>
    </citation>
    <scope>NUCLEOTIDE SEQUENCE [LARGE SCALE GENOMIC DNA]</scope>
    <source>
        <strain evidence="8">ATCC MYA-3404 / T1</strain>
    </source>
</reference>
<dbReference type="HOGENOM" id="CLU_025507_0_0_1"/>
<comment type="similarity">
    <text evidence="3">Belongs to the INP1 family.</text>
</comment>
<keyword evidence="8" id="KW-1185">Reference proteome</keyword>
<protein>
    <recommendedName>
        <fullName evidence="4">Inheritance of peroxisomes protein 1</fullName>
    </recommendedName>
</protein>
<comment type="function">
    <text evidence="1">Required for peroxisome inheritance.</text>
</comment>
<sequence>MANENNSHDFTGRKRNRKNYNKRKHKHQNHELTQTGPPKQQQNSYESQHSSSYIPSQPPPVTLLRDQRQKGDNDQTLSRGDRTTTPPPQSLQHEHVHSTNPYKSPRKEAISRYKQDQSNSSNQLYDLKDNLKSNDDGPRRGQLPDLENSDIPSLPQSLDDKINLFRYKSVEILEIANQNNINGSLLAHGVFEVFQLHRGDVTFLSCGSTFVYPLLSKTKILRINSNQFMLPLTKPERYWKISLHCDDFEVINSLVNVLQKNVQFISLYEQEESKEELNIDSVPKELQSPRNQYILNDIPDSPPSPPISPSTYLHSPVQFASAIQQPPQSSISQMHVPKKESIETLNSNIASLDINSKLLLHQPIPGRSNVAYSKNHHFVNYSSNKYTTIDEKSESSMDSLLDEYEQNLNKSTVINSRPPTRQPSIASTQHIQGFAHKNDNVLAQYYPIENKVHNYSRSRRSSRSELYTSESGWMEPNLNHSNQNGTSNSNNVGVNSSTMNGRKIPKSRSTYSINSVTTDLHSIYRNIQLRNGNNARGEEDSKSIKSMSRLPSTIKSSMPRSELNKRRQSVYGVGGVDRKNDVKLDSREIYKMLSTKPDKPILRQPSTGSMTTPATKSTSFTSRLFGW</sequence>
<feature type="compositionally biased region" description="Low complexity" evidence="6">
    <location>
        <begin position="479"/>
        <end position="490"/>
    </location>
</feature>
<evidence type="ECO:0000256" key="6">
    <source>
        <dbReference type="SAM" id="MobiDB-lite"/>
    </source>
</evidence>
<dbReference type="AlphaFoldDB" id="C5MCR8"/>
<dbReference type="EMBL" id="GG692399">
    <property type="protein sequence ID" value="EER32348.1"/>
    <property type="molecule type" value="Genomic_DNA"/>
</dbReference>
<accession>C5MCR8</accession>
<feature type="compositionally biased region" description="Basic residues" evidence="6">
    <location>
        <begin position="13"/>
        <end position="28"/>
    </location>
</feature>
<dbReference type="InterPro" id="IPR024758">
    <property type="entry name" value="Inp1"/>
</dbReference>
<dbReference type="Pfam" id="PF12634">
    <property type="entry name" value="Inp1"/>
    <property type="match status" value="1"/>
</dbReference>
<evidence type="ECO:0000256" key="1">
    <source>
        <dbReference type="ARBA" id="ARBA00003594"/>
    </source>
</evidence>
<feature type="compositionally biased region" description="Polar residues" evidence="6">
    <location>
        <begin position="31"/>
        <end position="55"/>
    </location>
</feature>
<dbReference type="GO" id="GO:0005780">
    <property type="term" value="C:extrinsic component of intraperoxisomal membrane"/>
    <property type="evidence" value="ECO:0007669"/>
    <property type="project" value="InterPro"/>
</dbReference>
<dbReference type="GeneID" id="8296997"/>
<evidence type="ECO:0000256" key="3">
    <source>
        <dbReference type="ARBA" id="ARBA00010707"/>
    </source>
</evidence>
<dbReference type="STRING" id="294747.C5MCR8"/>
<organism evidence="7 8">
    <name type="scientific">Candida tropicalis (strain ATCC MYA-3404 / T1)</name>
    <name type="common">Yeast</name>
    <dbReference type="NCBI Taxonomy" id="294747"/>
    <lineage>
        <taxon>Eukaryota</taxon>
        <taxon>Fungi</taxon>
        <taxon>Dikarya</taxon>
        <taxon>Ascomycota</taxon>
        <taxon>Saccharomycotina</taxon>
        <taxon>Pichiomycetes</taxon>
        <taxon>Debaryomycetaceae</taxon>
        <taxon>Candida/Lodderomyces clade</taxon>
        <taxon>Candida</taxon>
    </lineage>
</organism>
<dbReference type="VEuPathDB" id="FungiDB:CTRG_04019"/>
<dbReference type="OrthoDB" id="4097008at2759"/>
<evidence type="ECO:0000313" key="7">
    <source>
        <dbReference type="EMBL" id="EER32348.1"/>
    </source>
</evidence>
<comment type="subcellular location">
    <subcellularLocation>
        <location evidence="2">Peroxisome membrane</location>
        <topology evidence="2">Peripheral membrane protein</topology>
    </subcellularLocation>
</comment>
<feature type="region of interest" description="Disordered" evidence="6">
    <location>
        <begin position="531"/>
        <end position="555"/>
    </location>
</feature>